<proteinExistence type="predicted"/>
<keyword evidence="2" id="KW-1185">Reference proteome</keyword>
<name>A0AA38C7U5_TAXCH</name>
<reference evidence="1 2" key="1">
    <citation type="journal article" date="2021" name="Nat. Plants">
        <title>The Taxus genome provides insights into paclitaxel biosynthesis.</title>
        <authorList>
            <person name="Xiong X."/>
            <person name="Gou J."/>
            <person name="Liao Q."/>
            <person name="Li Y."/>
            <person name="Zhou Q."/>
            <person name="Bi G."/>
            <person name="Li C."/>
            <person name="Du R."/>
            <person name="Wang X."/>
            <person name="Sun T."/>
            <person name="Guo L."/>
            <person name="Liang H."/>
            <person name="Lu P."/>
            <person name="Wu Y."/>
            <person name="Zhang Z."/>
            <person name="Ro D.K."/>
            <person name="Shang Y."/>
            <person name="Huang S."/>
            <person name="Yan J."/>
        </authorList>
    </citation>
    <scope>NUCLEOTIDE SEQUENCE [LARGE SCALE GENOMIC DNA]</scope>
    <source>
        <strain evidence="1">Ta-2019</strain>
    </source>
</reference>
<sequence>MVDNEEFTFANGSLLPSGLSKIQTSNNNGNKKQQSHICYDDNAHPVKTQNLDEFHYLQKKRFTPTTPIKEAQGAFEQIHTEERQKQDLQYISASLGYFTRETIPKVRCGDLSRKVEAVKPTVDIPSLYAPQTL</sequence>
<dbReference type="AlphaFoldDB" id="A0AA38C7U5"/>
<dbReference type="Proteomes" id="UP000824469">
    <property type="component" value="Unassembled WGS sequence"/>
</dbReference>
<accession>A0AA38C7U5</accession>
<gene>
    <name evidence="1" type="ORF">KI387_043538</name>
</gene>
<dbReference type="OMA" id="QSHICYD"/>
<organism evidence="1 2">
    <name type="scientific">Taxus chinensis</name>
    <name type="common">Chinese yew</name>
    <name type="synonym">Taxus wallichiana var. chinensis</name>
    <dbReference type="NCBI Taxonomy" id="29808"/>
    <lineage>
        <taxon>Eukaryota</taxon>
        <taxon>Viridiplantae</taxon>
        <taxon>Streptophyta</taxon>
        <taxon>Embryophyta</taxon>
        <taxon>Tracheophyta</taxon>
        <taxon>Spermatophyta</taxon>
        <taxon>Pinopsida</taxon>
        <taxon>Pinidae</taxon>
        <taxon>Conifers II</taxon>
        <taxon>Cupressales</taxon>
        <taxon>Taxaceae</taxon>
        <taxon>Taxus</taxon>
    </lineage>
</organism>
<evidence type="ECO:0000313" key="1">
    <source>
        <dbReference type="EMBL" id="KAH9291273.1"/>
    </source>
</evidence>
<evidence type="ECO:0000313" key="2">
    <source>
        <dbReference type="Proteomes" id="UP000824469"/>
    </source>
</evidence>
<protein>
    <submittedName>
        <fullName evidence="1">Uncharacterized protein</fullName>
    </submittedName>
</protein>
<comment type="caution">
    <text evidence="1">The sequence shown here is derived from an EMBL/GenBank/DDBJ whole genome shotgun (WGS) entry which is preliminary data.</text>
</comment>
<dbReference type="EMBL" id="JAHRHJ020003721">
    <property type="protein sequence ID" value="KAH9291273.1"/>
    <property type="molecule type" value="Genomic_DNA"/>
</dbReference>